<accession>A0ACC0V1Y8</accession>
<evidence type="ECO:0000313" key="1">
    <source>
        <dbReference type="EMBL" id="KAI9900443.1"/>
    </source>
</evidence>
<reference evidence="1" key="1">
    <citation type="submission" date="2022-10" db="EMBL/GenBank/DDBJ databases">
        <title>Complete Genome of Trichothecium roseum strain YXFP-22015, a Plant Pathogen Isolated from Citrus.</title>
        <authorList>
            <person name="Wang Y."/>
            <person name="Zhu L."/>
        </authorList>
    </citation>
    <scope>NUCLEOTIDE SEQUENCE</scope>
    <source>
        <strain evidence="1">YXFP-22015</strain>
    </source>
</reference>
<comment type="caution">
    <text evidence="1">The sequence shown here is derived from an EMBL/GenBank/DDBJ whole genome shotgun (WGS) entry which is preliminary data.</text>
</comment>
<proteinExistence type="predicted"/>
<dbReference type="Proteomes" id="UP001163324">
    <property type="component" value="Chromosome 4"/>
</dbReference>
<sequence length="263" mass="29415">MIGRQRDTSGKDQKRTNYSSFPRVTAGFATIHSLAFVFAAGATALGGYIQRTLGQQVTTGVGASILLFLTVLLLLALVRFKKVRIIPKSKEEEMDKVMQARRKSTHRRASMPGNLLALVDEEEAWKPVMLGNPVSKVRHMNILELGSLSRWQDIRKKNKLVDEGVHLNRAAFDAAVGAFDDHMSDFRRDAHGLLHKASLRSKSSRLFNRTDNSTDDAVHEVEMDDLPARPGSVMGSPYVERECVMGQTVKEEPENEADSLRRR</sequence>
<protein>
    <submittedName>
        <fullName evidence="1">Uncharacterized protein</fullName>
    </submittedName>
</protein>
<name>A0ACC0V1Y8_9HYPO</name>
<keyword evidence="2" id="KW-1185">Reference proteome</keyword>
<dbReference type="EMBL" id="CM047943">
    <property type="protein sequence ID" value="KAI9900443.1"/>
    <property type="molecule type" value="Genomic_DNA"/>
</dbReference>
<gene>
    <name evidence="1" type="ORF">N3K66_004705</name>
</gene>
<organism evidence="1 2">
    <name type="scientific">Trichothecium roseum</name>
    <dbReference type="NCBI Taxonomy" id="47278"/>
    <lineage>
        <taxon>Eukaryota</taxon>
        <taxon>Fungi</taxon>
        <taxon>Dikarya</taxon>
        <taxon>Ascomycota</taxon>
        <taxon>Pezizomycotina</taxon>
        <taxon>Sordariomycetes</taxon>
        <taxon>Hypocreomycetidae</taxon>
        <taxon>Hypocreales</taxon>
        <taxon>Hypocreales incertae sedis</taxon>
        <taxon>Trichothecium</taxon>
    </lineage>
</organism>
<evidence type="ECO:0000313" key="2">
    <source>
        <dbReference type="Proteomes" id="UP001163324"/>
    </source>
</evidence>